<gene>
    <name evidence="12" type="ORF">HALTITAN_3244</name>
</gene>
<dbReference type="InterPro" id="IPR024080">
    <property type="entry name" value="Neurolysin/TOP_N"/>
</dbReference>
<dbReference type="GO" id="GO:0006508">
    <property type="term" value="P:proteolysis"/>
    <property type="evidence" value="ECO:0007669"/>
    <property type="project" value="UniProtKB-KW"/>
</dbReference>
<keyword evidence="5 9" id="KW-0862">Zinc</keyword>
<evidence type="ECO:0000256" key="1">
    <source>
        <dbReference type="ARBA" id="ARBA00006040"/>
    </source>
</evidence>
<evidence type="ECO:0000256" key="4">
    <source>
        <dbReference type="ARBA" id="ARBA00022801"/>
    </source>
</evidence>
<feature type="domain" description="Oligopeptidase A N-terminal" evidence="11">
    <location>
        <begin position="64"/>
        <end position="188"/>
    </location>
</feature>
<keyword evidence="2 9" id="KW-0645">Protease</keyword>
<dbReference type="EMBL" id="AOPO01000029">
    <property type="protein sequence ID" value="ELY20122.1"/>
    <property type="molecule type" value="Genomic_DNA"/>
</dbReference>
<feature type="domain" description="Peptidase M3A/M3B catalytic" evidence="10">
    <location>
        <begin position="263"/>
        <end position="714"/>
    </location>
</feature>
<reference evidence="12 13" key="1">
    <citation type="journal article" date="2013" name="Genome Announc.">
        <title>Draft Genome of the Marine Gammaproteobacterium Halomonas titanicae.</title>
        <authorList>
            <person name="Sanchez-Porro C."/>
            <person name="de la Haba R.R."/>
            <person name="Cruz-Hernandez N."/>
            <person name="Gonzalez J.M."/>
            <person name="Reyes-Guirao C."/>
            <person name="Navarro-Sampedro L."/>
            <person name="Carballo M."/>
            <person name="Ventosa A."/>
        </authorList>
    </citation>
    <scope>NUCLEOTIDE SEQUENCE [LARGE SCALE GENOMIC DNA]</scope>
    <source>
        <strain evidence="12 13">BH1</strain>
    </source>
</reference>
<dbReference type="PATRIC" id="fig|1204738.3.peg.4856"/>
<dbReference type="Gene3D" id="1.20.1050.40">
    <property type="entry name" value="Endopeptidase. Chain P, domain 1"/>
    <property type="match status" value="1"/>
</dbReference>
<evidence type="ECO:0000256" key="7">
    <source>
        <dbReference type="ARBA" id="ARBA00024603"/>
    </source>
</evidence>
<organism evidence="12 13">
    <name type="scientific">Vreelandella titanicae BH1</name>
    <dbReference type="NCBI Taxonomy" id="1204738"/>
    <lineage>
        <taxon>Bacteria</taxon>
        <taxon>Pseudomonadati</taxon>
        <taxon>Pseudomonadota</taxon>
        <taxon>Gammaproteobacteria</taxon>
        <taxon>Oceanospirillales</taxon>
        <taxon>Halomonadaceae</taxon>
        <taxon>Vreelandella</taxon>
    </lineage>
</organism>
<dbReference type="InterPro" id="IPR024077">
    <property type="entry name" value="Neurolysin/TOP_dom2"/>
</dbReference>
<dbReference type="NCBIfam" id="NF008159">
    <property type="entry name" value="PRK10911.1"/>
    <property type="match status" value="1"/>
</dbReference>
<comment type="similarity">
    <text evidence="1 9">Belongs to the peptidase M3 family.</text>
</comment>
<dbReference type="InterPro" id="IPR034005">
    <property type="entry name" value="M3A_DCP"/>
</dbReference>
<dbReference type="PANTHER" id="PTHR11804">
    <property type="entry name" value="PROTEASE M3 THIMET OLIGOPEPTIDASE-RELATED"/>
    <property type="match status" value="1"/>
</dbReference>
<name>L9U5P2_9GAMM</name>
<dbReference type="SUPFAM" id="SSF55486">
    <property type="entry name" value="Metalloproteases ('zincins'), catalytic domain"/>
    <property type="match status" value="1"/>
</dbReference>
<keyword evidence="3 9" id="KW-0479">Metal-binding</keyword>
<keyword evidence="4 9" id="KW-0378">Hydrolase</keyword>
<dbReference type="InterPro" id="IPR001567">
    <property type="entry name" value="Pept_M3A_M3B_dom"/>
</dbReference>
<evidence type="ECO:0000256" key="6">
    <source>
        <dbReference type="ARBA" id="ARBA00023049"/>
    </source>
</evidence>
<comment type="cofactor">
    <cofactor evidence="9">
        <name>Zn(2+)</name>
        <dbReference type="ChEBI" id="CHEBI:29105"/>
    </cofactor>
    <text evidence="9">Binds 1 zinc ion.</text>
</comment>
<dbReference type="MEROPS" id="M03.004"/>
<evidence type="ECO:0000313" key="13">
    <source>
        <dbReference type="Proteomes" id="UP000011651"/>
    </source>
</evidence>
<proteinExistence type="inferred from homology"/>
<accession>L9U5P2</accession>
<dbReference type="Gene3D" id="3.40.390.10">
    <property type="entry name" value="Collagenase (Catalytic Domain)"/>
    <property type="match status" value="1"/>
</dbReference>
<evidence type="ECO:0000259" key="11">
    <source>
        <dbReference type="Pfam" id="PF19310"/>
    </source>
</evidence>
<comment type="catalytic activity">
    <reaction evidence="7">
        <text>Hydrolysis of oligopeptides, with broad specificity. Gly or Ala commonly occur as P1 or P1' residues, but more distant residues are also important, as is shown by the fact that Z-Gly-Pro-Gly-|-Gly-Pro-Ala is cleaved, but not Z-(Gly)(5).</text>
        <dbReference type="EC" id="3.4.24.70"/>
    </reaction>
</comment>
<evidence type="ECO:0000256" key="8">
    <source>
        <dbReference type="ARBA" id="ARBA00026100"/>
    </source>
</evidence>
<sequence length="718" mass="80595">MLRLTLKHSTTAHTVSLLLRVLRSLTVFKTMPIEVPMSTNPLLETHALPPFAEIRAEHVEPAVETLLSESREAIDRLAEQAAATPPTWDTFAAPLEAVNDRLTKAWSPVSHLNGTMNSPEMREAYQACLGKLSDFGTWVGQHEGLFRGWQALKDGPAWKHLDAAQRRTVENALRDFRLAGVDLPADQKARYGEIQSRLSLLSNQFSNNVLDATQAWHKDIDSQETLAGVPESALDTLKATAEVKGVAGYRITLDFPSFFPVVSYADNRELRREVYTAFVTRASDEGPDAGKFDNAAIMEEILALRNEMAQLLGFATYADYSLTTKMAESPEQVLDFLNDLARRALPQAKEEFAELSAYAREELGLETLEPWDVAYASEKLREARHSISQEQLRPYFPAPQVIDGLFQVVERLYGVRFEEDTQAPRYHDDVRYFRLTENGQPIAGFYLDLYAREGKRGGAWMADCRVRRQTEQGLQLPVAFLTCNFTAPVNGRPALLTHDEVTTLFHEFGHGLHHMLTQQQIADISGINGVAWDAVELPSQFMENYCWEREGLDLLAKHVDSGEPLPAELLERLQAAKNFQSAMGMMRQIEFSLFDLRLHHELSAPSASDVQALLDEVREAVSVLPKVPFNRFQNSFGHVFAGGYAAGYYSYKWAEVLSADAWSAFEETGIFDPETGQRFRREILEQGGARDAADLFVAFRGREPSVEPLLRHSGIRAA</sequence>
<dbReference type="Pfam" id="PF01432">
    <property type="entry name" value="Peptidase_M3"/>
    <property type="match status" value="1"/>
</dbReference>
<evidence type="ECO:0000313" key="12">
    <source>
        <dbReference type="EMBL" id="ELY20122.1"/>
    </source>
</evidence>
<dbReference type="AlphaFoldDB" id="L9U5P2"/>
<dbReference type="GO" id="GO:0005829">
    <property type="term" value="C:cytosol"/>
    <property type="evidence" value="ECO:0007669"/>
    <property type="project" value="UniProtKB-ARBA"/>
</dbReference>
<dbReference type="Pfam" id="PF19310">
    <property type="entry name" value="TOP_N"/>
    <property type="match status" value="1"/>
</dbReference>
<dbReference type="Proteomes" id="UP000011651">
    <property type="component" value="Unassembled WGS sequence"/>
</dbReference>
<protein>
    <recommendedName>
        <fullName evidence="8">oligopeptidase A</fullName>
        <ecNumber evidence="8">3.4.24.70</ecNumber>
    </recommendedName>
</protein>
<dbReference type="FunFam" id="3.40.390.10:FF:000009">
    <property type="entry name" value="Oligopeptidase A"/>
    <property type="match status" value="1"/>
</dbReference>
<dbReference type="EC" id="3.4.24.70" evidence="8"/>
<dbReference type="GO" id="GO:0046872">
    <property type="term" value="F:metal ion binding"/>
    <property type="evidence" value="ECO:0007669"/>
    <property type="project" value="UniProtKB-UniRule"/>
</dbReference>
<evidence type="ECO:0000256" key="3">
    <source>
        <dbReference type="ARBA" id="ARBA00022723"/>
    </source>
</evidence>
<dbReference type="GO" id="GO:0004222">
    <property type="term" value="F:metalloendopeptidase activity"/>
    <property type="evidence" value="ECO:0007669"/>
    <property type="project" value="UniProtKB-EC"/>
</dbReference>
<comment type="caution">
    <text evidence="12">The sequence shown here is derived from an EMBL/GenBank/DDBJ whole genome shotgun (WGS) entry which is preliminary data.</text>
</comment>
<dbReference type="CDD" id="cd06456">
    <property type="entry name" value="M3A_DCP"/>
    <property type="match status" value="1"/>
</dbReference>
<dbReference type="GO" id="GO:0006518">
    <property type="term" value="P:peptide metabolic process"/>
    <property type="evidence" value="ECO:0007669"/>
    <property type="project" value="TreeGrafter"/>
</dbReference>
<dbReference type="Gene3D" id="1.10.1370.10">
    <property type="entry name" value="Neurolysin, domain 3"/>
    <property type="match status" value="1"/>
</dbReference>
<evidence type="ECO:0000256" key="5">
    <source>
        <dbReference type="ARBA" id="ARBA00022833"/>
    </source>
</evidence>
<dbReference type="InterPro" id="IPR024079">
    <property type="entry name" value="MetalloPept_cat_dom_sf"/>
</dbReference>
<evidence type="ECO:0000256" key="2">
    <source>
        <dbReference type="ARBA" id="ARBA00022670"/>
    </source>
</evidence>
<dbReference type="InterPro" id="IPR045090">
    <property type="entry name" value="Pept_M3A_M3B"/>
</dbReference>
<dbReference type="InterPro" id="IPR045666">
    <property type="entry name" value="OpdA_N"/>
</dbReference>
<evidence type="ECO:0000256" key="9">
    <source>
        <dbReference type="RuleBase" id="RU003435"/>
    </source>
</evidence>
<keyword evidence="6 9" id="KW-0482">Metalloprotease</keyword>
<evidence type="ECO:0000259" key="10">
    <source>
        <dbReference type="Pfam" id="PF01432"/>
    </source>
</evidence>
<dbReference type="PANTHER" id="PTHR11804:SF84">
    <property type="entry name" value="SACCHAROLYSIN"/>
    <property type="match status" value="1"/>
</dbReference>